<sequence length="252" mass="29562">MKNNHFRNLITLTICFILTFNVNSFSILAQTQTPNVELYSAKIAQKGFNSDYTSKGYIYVKDLGNDKDITVHYTIDGDTWVDQKASYLKNLSAEDEIWSFNIDIPKNQSNNCTFAIKYEVDGNTYWDNNNTKNYYLEYSYSNNNAPYALSKSTVMLDTAKHKYYYGLQGYMFLKDLAYAKDVKVHYTKDNWKTYKSIDATYIKDLDNIELWTFFISCYDYIEGEYAISYTVNGKTYWDNNFGNNYSLTKNYE</sequence>
<dbReference type="AlphaFoldDB" id="A0A9W6DHJ3"/>
<evidence type="ECO:0000256" key="1">
    <source>
        <dbReference type="SAM" id="SignalP"/>
    </source>
</evidence>
<dbReference type="RefSeq" id="WP_281817491.1">
    <property type="nucleotide sequence ID" value="NZ_BRLB01000012.1"/>
</dbReference>
<dbReference type="InterPro" id="IPR005036">
    <property type="entry name" value="CBM21_dom"/>
</dbReference>
<organism evidence="3 4">
    <name type="scientific">Vallitalea longa</name>
    <dbReference type="NCBI Taxonomy" id="2936439"/>
    <lineage>
        <taxon>Bacteria</taxon>
        <taxon>Bacillati</taxon>
        <taxon>Bacillota</taxon>
        <taxon>Clostridia</taxon>
        <taxon>Lachnospirales</taxon>
        <taxon>Vallitaleaceae</taxon>
        <taxon>Vallitalea</taxon>
    </lineage>
</organism>
<protein>
    <submittedName>
        <fullName evidence="3">Glycogen-binding regulatory subunit of S/T protein phosphatase I</fullName>
    </submittedName>
</protein>
<evidence type="ECO:0000313" key="4">
    <source>
        <dbReference type="Proteomes" id="UP001144256"/>
    </source>
</evidence>
<dbReference type="GO" id="GO:2001069">
    <property type="term" value="F:glycogen binding"/>
    <property type="evidence" value="ECO:0007669"/>
    <property type="project" value="TreeGrafter"/>
</dbReference>
<dbReference type="EMBL" id="BRLB01000012">
    <property type="protein sequence ID" value="GKX30919.1"/>
    <property type="molecule type" value="Genomic_DNA"/>
</dbReference>
<keyword evidence="1" id="KW-0732">Signal</keyword>
<feature type="domain" description="CBM21" evidence="2">
    <location>
        <begin position="146"/>
        <end position="248"/>
    </location>
</feature>
<dbReference type="PANTHER" id="PTHR12307">
    <property type="entry name" value="PROTEIN PHOSPHATASE 1 REGULATORY SUBUNIT"/>
    <property type="match status" value="1"/>
</dbReference>
<proteinExistence type="predicted"/>
<dbReference type="InterPro" id="IPR050782">
    <property type="entry name" value="PP1_regulatory_subunit_3"/>
</dbReference>
<feature type="domain" description="CBM21" evidence="2">
    <location>
        <begin position="28"/>
        <end position="137"/>
    </location>
</feature>
<name>A0A9W6DHJ3_9FIRM</name>
<comment type="caution">
    <text evidence="3">The sequence shown here is derived from an EMBL/GenBank/DDBJ whole genome shotgun (WGS) entry which is preliminary data.</text>
</comment>
<evidence type="ECO:0000313" key="3">
    <source>
        <dbReference type="EMBL" id="GKX30919.1"/>
    </source>
</evidence>
<reference evidence="3" key="1">
    <citation type="submission" date="2022-06" db="EMBL/GenBank/DDBJ databases">
        <title>Vallitalea longa sp. nov., an anaerobic bacterium isolated from marine sediment.</title>
        <authorList>
            <person name="Hirano S."/>
            <person name="Terahara T."/>
            <person name="Mori K."/>
            <person name="Hamada M."/>
            <person name="Matsumoto R."/>
            <person name="Kobayashi T."/>
        </authorList>
    </citation>
    <scope>NUCLEOTIDE SEQUENCE</scope>
    <source>
        <strain evidence="3">SH18-1</strain>
    </source>
</reference>
<dbReference type="GO" id="GO:0008157">
    <property type="term" value="F:protein phosphatase 1 binding"/>
    <property type="evidence" value="ECO:0007669"/>
    <property type="project" value="TreeGrafter"/>
</dbReference>
<dbReference type="Gene3D" id="2.60.40.2440">
    <property type="entry name" value="Carbohydrate binding type-21 domain"/>
    <property type="match status" value="2"/>
</dbReference>
<dbReference type="InterPro" id="IPR038175">
    <property type="entry name" value="CBM21_dom_sf"/>
</dbReference>
<gene>
    <name evidence="3" type="ORF">SH1V18_33990</name>
</gene>
<feature type="signal peptide" evidence="1">
    <location>
        <begin position="1"/>
        <end position="29"/>
    </location>
</feature>
<dbReference type="GO" id="GO:0000164">
    <property type="term" value="C:protein phosphatase type 1 complex"/>
    <property type="evidence" value="ECO:0007669"/>
    <property type="project" value="TreeGrafter"/>
</dbReference>
<dbReference type="GO" id="GO:0005979">
    <property type="term" value="P:regulation of glycogen biosynthetic process"/>
    <property type="evidence" value="ECO:0007669"/>
    <property type="project" value="TreeGrafter"/>
</dbReference>
<dbReference type="Pfam" id="PF03370">
    <property type="entry name" value="CBM_21"/>
    <property type="match status" value="2"/>
</dbReference>
<accession>A0A9W6DHJ3</accession>
<keyword evidence="4" id="KW-1185">Reference proteome</keyword>
<dbReference type="PANTHER" id="PTHR12307:SF53">
    <property type="entry name" value="PROTEIN PHOSPHATASE 1 REGULATORY SUBUNIT"/>
    <property type="match status" value="1"/>
</dbReference>
<dbReference type="Proteomes" id="UP001144256">
    <property type="component" value="Unassembled WGS sequence"/>
</dbReference>
<feature type="chain" id="PRO_5040802627" evidence="1">
    <location>
        <begin position="30"/>
        <end position="252"/>
    </location>
</feature>
<evidence type="ECO:0000259" key="2">
    <source>
        <dbReference type="PROSITE" id="PS51159"/>
    </source>
</evidence>
<dbReference type="PROSITE" id="PS51159">
    <property type="entry name" value="CBM21"/>
    <property type="match status" value="2"/>
</dbReference>